<keyword evidence="15" id="KW-1185">Reference proteome</keyword>
<dbReference type="SUPFAM" id="SSF53383">
    <property type="entry name" value="PLP-dependent transferases"/>
    <property type="match status" value="1"/>
</dbReference>
<organism evidence="14 15">
    <name type="scientific">Aquimarina amphilecti</name>
    <dbReference type="NCBI Taxonomy" id="1038014"/>
    <lineage>
        <taxon>Bacteria</taxon>
        <taxon>Pseudomonadati</taxon>
        <taxon>Bacteroidota</taxon>
        <taxon>Flavobacteriia</taxon>
        <taxon>Flavobacteriales</taxon>
        <taxon>Flavobacteriaceae</taxon>
        <taxon>Aquimarina</taxon>
    </lineage>
</organism>
<keyword evidence="9 12" id="KW-0663">Pyridoxal phosphate</keyword>
<dbReference type="Proteomes" id="UP000198521">
    <property type="component" value="Unassembled WGS sequence"/>
</dbReference>
<comment type="catalytic activity">
    <reaction evidence="11 12">
        <text>L-histidinol phosphate + 2-oxoglutarate = 3-(imidazol-4-yl)-2-oxopropyl phosphate + L-glutamate</text>
        <dbReference type="Rhea" id="RHEA:23744"/>
        <dbReference type="ChEBI" id="CHEBI:16810"/>
        <dbReference type="ChEBI" id="CHEBI:29985"/>
        <dbReference type="ChEBI" id="CHEBI:57766"/>
        <dbReference type="ChEBI" id="CHEBI:57980"/>
        <dbReference type="EC" id="2.6.1.9"/>
    </reaction>
</comment>
<gene>
    <name evidence="12" type="primary">hisC</name>
    <name evidence="14" type="ORF">SAMN04487910_0314</name>
</gene>
<keyword evidence="10 12" id="KW-0368">Histidine biosynthesis</keyword>
<feature type="domain" description="Aminotransferase class I/classII large" evidence="13">
    <location>
        <begin position="48"/>
        <end position="346"/>
    </location>
</feature>
<feature type="modified residue" description="N6-(pyridoxal phosphate)lysine" evidence="12">
    <location>
        <position position="211"/>
    </location>
</feature>
<accession>A0A1H7GBM5</accession>
<evidence type="ECO:0000256" key="9">
    <source>
        <dbReference type="ARBA" id="ARBA00022898"/>
    </source>
</evidence>
<evidence type="ECO:0000256" key="10">
    <source>
        <dbReference type="ARBA" id="ARBA00023102"/>
    </source>
</evidence>
<sequence>MKQLNFNINNITRENVKGLKPYSSARDEYVSDGSEMIFLDANENPYENGVNRYPDPQQRSLKEVLATQKGINTNDILLGNGSDEVLDLLFRAFCEPKIDNVITLPPTYGMYNVLANINDIEDRKVLLSDDFEPDVTKILDAIDEQTKIVFLCSPNNPTGNSFSEDSIIRILENFEGLVVIDEAYIDFSSKESWIGKISEYPNLVITQTLSKAYGMAGIRLGLCYASKDIIGVLNKIKPPYNVNELTQQRALDRVKEVNKIKEEIANILKERDFMIDSLEDIQFVKEIYKTDANFVLVKVDDANMRYDQLLKQGIVIRNRTTQPLCENTLRLTVGTNKENKKLIKALKSI</sequence>
<name>A0A1H7GBM5_AQUAM</name>
<dbReference type="Gene3D" id="3.90.1150.10">
    <property type="entry name" value="Aspartate Aminotransferase, domain 1"/>
    <property type="match status" value="1"/>
</dbReference>
<evidence type="ECO:0000259" key="13">
    <source>
        <dbReference type="Pfam" id="PF00155"/>
    </source>
</evidence>
<dbReference type="PANTHER" id="PTHR42885">
    <property type="entry name" value="HISTIDINOL-PHOSPHATE AMINOTRANSFERASE-RELATED"/>
    <property type="match status" value="1"/>
</dbReference>
<dbReference type="EC" id="2.6.1.9" evidence="12"/>
<dbReference type="PANTHER" id="PTHR42885:SF2">
    <property type="entry name" value="HISTIDINOL-PHOSPHATE AMINOTRANSFERASE"/>
    <property type="match status" value="1"/>
</dbReference>
<dbReference type="GO" id="GO:0004400">
    <property type="term" value="F:histidinol-phosphate transaminase activity"/>
    <property type="evidence" value="ECO:0007669"/>
    <property type="project" value="UniProtKB-UniRule"/>
</dbReference>
<dbReference type="EMBL" id="FOAB01000001">
    <property type="protein sequence ID" value="SEK34847.1"/>
    <property type="molecule type" value="Genomic_DNA"/>
</dbReference>
<dbReference type="STRING" id="1038014.SAMN04487910_0314"/>
<keyword evidence="7 12" id="KW-0028">Amino-acid biosynthesis</keyword>
<dbReference type="CDD" id="cd00609">
    <property type="entry name" value="AAT_like"/>
    <property type="match status" value="1"/>
</dbReference>
<dbReference type="RefSeq" id="WP_091404597.1">
    <property type="nucleotide sequence ID" value="NZ_FOAB01000001.1"/>
</dbReference>
<dbReference type="AlphaFoldDB" id="A0A1H7GBM5"/>
<dbReference type="InterPro" id="IPR001917">
    <property type="entry name" value="Aminotrans_II_pyridoxalP_BS"/>
</dbReference>
<evidence type="ECO:0000256" key="8">
    <source>
        <dbReference type="ARBA" id="ARBA00022679"/>
    </source>
</evidence>
<evidence type="ECO:0000256" key="12">
    <source>
        <dbReference type="HAMAP-Rule" id="MF_01023"/>
    </source>
</evidence>
<comment type="subunit">
    <text evidence="5 12">Homodimer.</text>
</comment>
<comment type="pathway">
    <text evidence="2 12">Amino-acid biosynthesis; L-histidine biosynthesis; L-histidine from 5-phospho-alpha-D-ribose 1-diphosphate: step 7/9.</text>
</comment>
<evidence type="ECO:0000256" key="5">
    <source>
        <dbReference type="ARBA" id="ARBA00011738"/>
    </source>
</evidence>
<evidence type="ECO:0000256" key="11">
    <source>
        <dbReference type="ARBA" id="ARBA00047481"/>
    </source>
</evidence>
<evidence type="ECO:0000256" key="1">
    <source>
        <dbReference type="ARBA" id="ARBA00001933"/>
    </source>
</evidence>
<proteinExistence type="inferred from homology"/>
<dbReference type="InterPro" id="IPR004839">
    <property type="entry name" value="Aminotransferase_I/II_large"/>
</dbReference>
<dbReference type="PROSITE" id="PS00599">
    <property type="entry name" value="AA_TRANSFER_CLASS_2"/>
    <property type="match status" value="1"/>
</dbReference>
<comment type="pathway">
    <text evidence="3">Lipid metabolism.</text>
</comment>
<reference evidence="14 15" key="1">
    <citation type="submission" date="2016-10" db="EMBL/GenBank/DDBJ databases">
        <authorList>
            <person name="de Groot N.N."/>
        </authorList>
    </citation>
    <scope>NUCLEOTIDE SEQUENCE [LARGE SCALE GENOMIC DNA]</scope>
    <source>
        <strain evidence="14 15">DSM 25232</strain>
    </source>
</reference>
<dbReference type="OrthoDB" id="9813612at2"/>
<dbReference type="Pfam" id="PF00155">
    <property type="entry name" value="Aminotran_1_2"/>
    <property type="match status" value="1"/>
</dbReference>
<evidence type="ECO:0000256" key="3">
    <source>
        <dbReference type="ARBA" id="ARBA00005189"/>
    </source>
</evidence>
<dbReference type="GO" id="GO:0030170">
    <property type="term" value="F:pyridoxal phosphate binding"/>
    <property type="evidence" value="ECO:0007669"/>
    <property type="project" value="InterPro"/>
</dbReference>
<comment type="cofactor">
    <cofactor evidence="1 12">
        <name>pyridoxal 5'-phosphate</name>
        <dbReference type="ChEBI" id="CHEBI:597326"/>
    </cofactor>
</comment>
<keyword evidence="6 12" id="KW-0032">Aminotransferase</keyword>
<dbReference type="InterPro" id="IPR015424">
    <property type="entry name" value="PyrdxlP-dep_Trfase"/>
</dbReference>
<dbReference type="InterPro" id="IPR015422">
    <property type="entry name" value="PyrdxlP-dep_Trfase_small"/>
</dbReference>
<evidence type="ECO:0000256" key="7">
    <source>
        <dbReference type="ARBA" id="ARBA00022605"/>
    </source>
</evidence>
<dbReference type="GO" id="GO:0000105">
    <property type="term" value="P:L-histidine biosynthetic process"/>
    <property type="evidence" value="ECO:0007669"/>
    <property type="project" value="UniProtKB-UniRule"/>
</dbReference>
<dbReference type="InterPro" id="IPR005861">
    <property type="entry name" value="HisP_aminotrans"/>
</dbReference>
<dbReference type="InterPro" id="IPR015421">
    <property type="entry name" value="PyrdxlP-dep_Trfase_major"/>
</dbReference>
<comment type="similarity">
    <text evidence="4 12">Belongs to the class-II pyridoxal-phosphate-dependent aminotransferase family. Histidinol-phosphate aminotransferase subfamily.</text>
</comment>
<dbReference type="NCBIfam" id="TIGR01141">
    <property type="entry name" value="hisC"/>
    <property type="match status" value="1"/>
</dbReference>
<evidence type="ECO:0000313" key="14">
    <source>
        <dbReference type="EMBL" id="SEK34847.1"/>
    </source>
</evidence>
<evidence type="ECO:0000256" key="6">
    <source>
        <dbReference type="ARBA" id="ARBA00022576"/>
    </source>
</evidence>
<evidence type="ECO:0000256" key="2">
    <source>
        <dbReference type="ARBA" id="ARBA00005011"/>
    </source>
</evidence>
<protein>
    <recommendedName>
        <fullName evidence="12">Histidinol-phosphate aminotransferase</fullName>
        <ecNumber evidence="12">2.6.1.9</ecNumber>
    </recommendedName>
    <alternativeName>
        <fullName evidence="12">Imidazole acetol-phosphate transaminase</fullName>
    </alternativeName>
</protein>
<evidence type="ECO:0000256" key="4">
    <source>
        <dbReference type="ARBA" id="ARBA00007970"/>
    </source>
</evidence>
<keyword evidence="8 12" id="KW-0808">Transferase</keyword>
<evidence type="ECO:0000313" key="15">
    <source>
        <dbReference type="Proteomes" id="UP000198521"/>
    </source>
</evidence>
<dbReference type="UniPathway" id="UPA00031">
    <property type="reaction ID" value="UER00012"/>
</dbReference>
<dbReference type="HAMAP" id="MF_01023">
    <property type="entry name" value="HisC_aminotrans_2"/>
    <property type="match status" value="1"/>
</dbReference>
<dbReference type="Gene3D" id="3.40.640.10">
    <property type="entry name" value="Type I PLP-dependent aspartate aminotransferase-like (Major domain)"/>
    <property type="match status" value="1"/>
</dbReference>